<evidence type="ECO:0000313" key="2">
    <source>
        <dbReference type="Proteomes" id="UP001183585"/>
    </source>
</evidence>
<proteinExistence type="predicted"/>
<dbReference type="EMBL" id="JAVDYE010000001">
    <property type="protein sequence ID" value="MDR7381720.1"/>
    <property type="molecule type" value="Genomic_DNA"/>
</dbReference>
<comment type="caution">
    <text evidence="1">The sequence shown here is derived from an EMBL/GenBank/DDBJ whole genome shotgun (WGS) entry which is preliminary data.</text>
</comment>
<evidence type="ECO:0000313" key="1">
    <source>
        <dbReference type="EMBL" id="MDR7381720.1"/>
    </source>
</evidence>
<keyword evidence="2" id="KW-1185">Reference proteome</keyword>
<accession>A0ABU2CK69</accession>
<organism evidence="1 2">
    <name type="scientific">Promicromonospora iranensis</name>
    <dbReference type="NCBI Taxonomy" id="1105144"/>
    <lineage>
        <taxon>Bacteria</taxon>
        <taxon>Bacillati</taxon>
        <taxon>Actinomycetota</taxon>
        <taxon>Actinomycetes</taxon>
        <taxon>Micrococcales</taxon>
        <taxon>Promicromonosporaceae</taxon>
        <taxon>Promicromonospora</taxon>
    </lineage>
</organism>
<gene>
    <name evidence="1" type="ORF">J2S48_001235</name>
</gene>
<name>A0ABU2CK69_9MICO</name>
<sequence>MASRHIDANGFHHVVLIVGEGKRDSSGTVATVDGHVTDLTIDLMP</sequence>
<reference evidence="1 2" key="1">
    <citation type="submission" date="2023-07" db="EMBL/GenBank/DDBJ databases">
        <title>Sequencing the genomes of 1000 actinobacteria strains.</title>
        <authorList>
            <person name="Klenk H.-P."/>
        </authorList>
    </citation>
    <scope>NUCLEOTIDE SEQUENCE [LARGE SCALE GENOMIC DNA]</scope>
    <source>
        <strain evidence="1 2">DSM 45554</strain>
    </source>
</reference>
<dbReference type="RefSeq" id="WP_274998041.1">
    <property type="nucleotide sequence ID" value="NZ_JAJQQP010000020.1"/>
</dbReference>
<protein>
    <submittedName>
        <fullName evidence="1">Uncharacterized protein</fullName>
    </submittedName>
</protein>
<dbReference type="Proteomes" id="UP001183585">
    <property type="component" value="Unassembled WGS sequence"/>
</dbReference>